<evidence type="ECO:0000256" key="1">
    <source>
        <dbReference type="ARBA" id="ARBA00023125"/>
    </source>
</evidence>
<evidence type="ECO:0000313" key="4">
    <source>
        <dbReference type="EMBL" id="GAT34067.1"/>
    </source>
</evidence>
<dbReference type="PROSITE" id="PS50977">
    <property type="entry name" value="HTH_TETR_2"/>
    <property type="match status" value="1"/>
</dbReference>
<sequence length="188" mass="20420">MARPKSNDKRRAILDAATRVIVAQGLSAPTATIAREAGISTGSLFTYFETKTDLLNQLYLELKGEMTAAALADFPEKAALRKQAAHVWSGWMKWAAAHPDKRRALAVLGVADEITPQTRAATQKLIARPAALIEQLRGKGRLSDAPMSFVGPIITSLAETTMDVMISDPARAEEHCTAGFETFWRVLA</sequence>
<dbReference type="PANTHER" id="PTHR30055:SF222">
    <property type="entry name" value="REGULATORY PROTEIN"/>
    <property type="match status" value="1"/>
</dbReference>
<gene>
    <name evidence="4" type="ORF">TSACC_22490</name>
</gene>
<dbReference type="PANTHER" id="PTHR30055">
    <property type="entry name" value="HTH-TYPE TRANSCRIPTIONAL REGULATOR RUTR"/>
    <property type="match status" value="1"/>
</dbReference>
<dbReference type="Proteomes" id="UP000076023">
    <property type="component" value="Unassembled WGS sequence"/>
</dbReference>
<accession>A0A146GBA3</accession>
<dbReference type="RefSeq" id="WP_075079734.1">
    <property type="nucleotide sequence ID" value="NZ_BDCO01000002.1"/>
</dbReference>
<dbReference type="STRING" id="690879.TSACC_22490"/>
<evidence type="ECO:0000256" key="2">
    <source>
        <dbReference type="PROSITE-ProRule" id="PRU00335"/>
    </source>
</evidence>
<organism evidence="4 5">
    <name type="scientific">Terrimicrobium sacchariphilum</name>
    <dbReference type="NCBI Taxonomy" id="690879"/>
    <lineage>
        <taxon>Bacteria</taxon>
        <taxon>Pseudomonadati</taxon>
        <taxon>Verrucomicrobiota</taxon>
        <taxon>Terrimicrobiia</taxon>
        <taxon>Terrimicrobiales</taxon>
        <taxon>Terrimicrobiaceae</taxon>
        <taxon>Terrimicrobium</taxon>
    </lineage>
</organism>
<proteinExistence type="predicted"/>
<dbReference type="InterPro" id="IPR001647">
    <property type="entry name" value="HTH_TetR"/>
</dbReference>
<dbReference type="PRINTS" id="PR00455">
    <property type="entry name" value="HTHTETR"/>
</dbReference>
<feature type="domain" description="HTH tetR-type" evidence="3">
    <location>
        <begin position="7"/>
        <end position="66"/>
    </location>
</feature>
<dbReference type="AlphaFoldDB" id="A0A146GBA3"/>
<reference evidence="5" key="1">
    <citation type="journal article" date="2017" name="Genome Announc.">
        <title>Draft Genome Sequence of Terrimicrobium sacchariphilum NM-5T, a Facultative Anaerobic Soil Bacterium of the Class Spartobacteria.</title>
        <authorList>
            <person name="Qiu Y.L."/>
            <person name="Tourlousse D.M."/>
            <person name="Matsuura N."/>
            <person name="Ohashi A."/>
            <person name="Sekiguchi Y."/>
        </authorList>
    </citation>
    <scope>NUCLEOTIDE SEQUENCE [LARGE SCALE GENOMIC DNA]</scope>
    <source>
        <strain evidence="5">NM-5</strain>
    </source>
</reference>
<dbReference type="InterPro" id="IPR009057">
    <property type="entry name" value="Homeodomain-like_sf"/>
</dbReference>
<dbReference type="GO" id="GO:0003677">
    <property type="term" value="F:DNA binding"/>
    <property type="evidence" value="ECO:0007669"/>
    <property type="project" value="UniProtKB-UniRule"/>
</dbReference>
<dbReference type="SUPFAM" id="SSF46689">
    <property type="entry name" value="Homeodomain-like"/>
    <property type="match status" value="1"/>
</dbReference>
<keyword evidence="1 2" id="KW-0238">DNA-binding</keyword>
<dbReference type="Pfam" id="PF00440">
    <property type="entry name" value="TetR_N"/>
    <property type="match status" value="1"/>
</dbReference>
<dbReference type="EMBL" id="BDCO01000002">
    <property type="protein sequence ID" value="GAT34067.1"/>
    <property type="molecule type" value="Genomic_DNA"/>
</dbReference>
<comment type="caution">
    <text evidence="4">The sequence shown here is derived from an EMBL/GenBank/DDBJ whole genome shotgun (WGS) entry which is preliminary data.</text>
</comment>
<evidence type="ECO:0000313" key="5">
    <source>
        <dbReference type="Proteomes" id="UP000076023"/>
    </source>
</evidence>
<dbReference type="InterPro" id="IPR050109">
    <property type="entry name" value="HTH-type_TetR-like_transc_reg"/>
</dbReference>
<feature type="DNA-binding region" description="H-T-H motif" evidence="2">
    <location>
        <begin position="29"/>
        <end position="48"/>
    </location>
</feature>
<protein>
    <submittedName>
        <fullName evidence="4">DNA-binding transcriptional regulator, AcrR family</fullName>
    </submittedName>
</protein>
<dbReference type="OrthoDB" id="9780939at2"/>
<evidence type="ECO:0000259" key="3">
    <source>
        <dbReference type="PROSITE" id="PS50977"/>
    </source>
</evidence>
<dbReference type="Gene3D" id="1.10.357.10">
    <property type="entry name" value="Tetracycline Repressor, domain 2"/>
    <property type="match status" value="1"/>
</dbReference>
<keyword evidence="5" id="KW-1185">Reference proteome</keyword>
<dbReference type="InParanoid" id="A0A146GBA3"/>
<name>A0A146GBA3_TERSA</name>